<dbReference type="InterPro" id="IPR053138">
    <property type="entry name" value="N-alpha-Ac-DABA_deacetylase"/>
</dbReference>
<dbReference type="OrthoDB" id="9782876at2"/>
<reference evidence="2" key="1">
    <citation type="submission" date="2015-01" db="EMBL/GenBank/DDBJ databases">
        <authorList>
            <person name="Manzoor Shahid"/>
            <person name="Zubair Saima"/>
        </authorList>
    </citation>
    <scope>NUCLEOTIDE SEQUENCE [LARGE SCALE GENOMIC DNA]</scope>
    <source>
        <strain evidence="2">V1</strain>
    </source>
</reference>
<accession>A0A0B7GS87</accession>
<protein>
    <submittedName>
        <fullName evidence="1">Succinylglutamate desuccinylase/aspartoacylase family protein</fullName>
    </submittedName>
</protein>
<sequence length="383" mass="42264">MKKNIVSGAICLAIALAVAVYTGIEFKQMWKVPEITKGPGVTEIKMLSEYFEGLKGTAADTPIYIMRGEETGGKVLILGGTHPNEPSSNLSTIVFIQNVKSKKGTIFIVPYTNRSGFTHNDAQEASPRDMHFTTRDGEEVVYRFGSRASNPIHQWPDPDVYIHASSGQRLSGSETRNINRAYPGRADGTLTEKAAYGIVQLIQKEGIDLTFDLHEASPEYPVINATVSHEKGMDIGAVGVMNLQLQGIDMTLEPSPVNLHGLTHRELGDFTETVPLLMETANASQGRIRGATNETLALTGKDKFYVKSAKMGLLYVPYDEAGHPIEERVGRHLQGIIEYTKAFGTMYENKKIEFENCPTYEKIYKSAPEAELGGKWLGKFMIK</sequence>
<dbReference type="RefSeq" id="WP_044634182.1">
    <property type="nucleotide sequence ID" value="NZ_CDNC01000001.1"/>
</dbReference>
<dbReference type="EMBL" id="CDNC01000001">
    <property type="protein sequence ID" value="CEM60372.1"/>
    <property type="molecule type" value="Genomic_DNA"/>
</dbReference>
<dbReference type="Proteomes" id="UP000042527">
    <property type="component" value="Unassembled WGS sequence"/>
</dbReference>
<dbReference type="SUPFAM" id="SSF53187">
    <property type="entry name" value="Zn-dependent exopeptidases"/>
    <property type="match status" value="1"/>
</dbReference>
<keyword evidence="2" id="KW-1185">Reference proteome</keyword>
<dbReference type="PANTHER" id="PTHR37326:SF1">
    <property type="entry name" value="BLL3975 PROTEIN"/>
    <property type="match status" value="1"/>
</dbReference>
<evidence type="ECO:0000313" key="1">
    <source>
        <dbReference type="EMBL" id="CEM60372.1"/>
    </source>
</evidence>
<gene>
    <name evidence="1" type="ORF">TPHV1_10040</name>
</gene>
<organism evidence="1 2">
    <name type="scientific">Treponema phagedenis</name>
    <dbReference type="NCBI Taxonomy" id="162"/>
    <lineage>
        <taxon>Bacteria</taxon>
        <taxon>Pseudomonadati</taxon>
        <taxon>Spirochaetota</taxon>
        <taxon>Spirochaetia</taxon>
        <taxon>Spirochaetales</taxon>
        <taxon>Treponemataceae</taxon>
        <taxon>Treponema</taxon>
    </lineage>
</organism>
<dbReference type="AlphaFoldDB" id="A0A0B7GS87"/>
<dbReference type="Gene3D" id="3.40.630.10">
    <property type="entry name" value="Zn peptidases"/>
    <property type="match status" value="2"/>
</dbReference>
<evidence type="ECO:0000313" key="2">
    <source>
        <dbReference type="Proteomes" id="UP000042527"/>
    </source>
</evidence>
<proteinExistence type="predicted"/>
<name>A0A0B7GS87_TREPH</name>
<dbReference type="PANTHER" id="PTHR37326">
    <property type="entry name" value="BLL3975 PROTEIN"/>
    <property type="match status" value="1"/>
</dbReference>